<evidence type="ECO:0000256" key="1">
    <source>
        <dbReference type="SAM" id="MobiDB-lite"/>
    </source>
</evidence>
<dbReference type="Proteomes" id="UP000435112">
    <property type="component" value="Unassembled WGS sequence"/>
</dbReference>
<proteinExistence type="predicted"/>
<evidence type="ECO:0000313" key="3">
    <source>
        <dbReference type="EMBL" id="KAE9010926.1"/>
    </source>
</evidence>
<evidence type="ECO:0000313" key="4">
    <source>
        <dbReference type="EMBL" id="KAE9297124.1"/>
    </source>
</evidence>
<organism evidence="2 5">
    <name type="scientific">Phytophthora rubi</name>
    <dbReference type="NCBI Taxonomy" id="129364"/>
    <lineage>
        <taxon>Eukaryota</taxon>
        <taxon>Sar</taxon>
        <taxon>Stramenopiles</taxon>
        <taxon>Oomycota</taxon>
        <taxon>Peronosporomycetes</taxon>
        <taxon>Peronosporales</taxon>
        <taxon>Peronosporaceae</taxon>
        <taxon>Phytophthora</taxon>
    </lineage>
</organism>
<feature type="region of interest" description="Disordered" evidence="1">
    <location>
        <begin position="66"/>
        <end position="166"/>
    </location>
</feature>
<dbReference type="AlphaFoldDB" id="A0A6A3KX67"/>
<feature type="compositionally biased region" description="Polar residues" evidence="1">
    <location>
        <begin position="66"/>
        <end position="91"/>
    </location>
</feature>
<dbReference type="EMBL" id="QXFU01001094">
    <property type="protein sequence ID" value="KAE9010926.1"/>
    <property type="molecule type" value="Genomic_DNA"/>
</dbReference>
<gene>
    <name evidence="2" type="ORF">PR001_g16230</name>
    <name evidence="3" type="ORF">PR002_g15235</name>
    <name evidence="4" type="ORF">PR003_g23583</name>
</gene>
<evidence type="ECO:0000313" key="6">
    <source>
        <dbReference type="Proteomes" id="UP000434957"/>
    </source>
</evidence>
<sequence length="207" mass="23646">MKPLSWITTSSAYAKTDQLRMHDILTYCRTKREFMMKSEGVQKVWVTRFIKRCKNLFIIPALPTSTTVQPATGRQGCETTPPLSADQSSENHSSEGAGEQNASEQDAGEQDASEQEESDDEYSEDDDSEGVISDKEDHQVDQIGKASDKERSLVQPSPAKRRYSFRSRSKTAKFNFSYPNEEIPSFQEQMSVSFSRKIYFRWSRVSR</sequence>
<feature type="compositionally biased region" description="Basic and acidic residues" evidence="1">
    <location>
        <begin position="132"/>
        <end position="152"/>
    </location>
</feature>
<evidence type="ECO:0000313" key="2">
    <source>
        <dbReference type="EMBL" id="KAE9010247.1"/>
    </source>
</evidence>
<protein>
    <submittedName>
        <fullName evidence="2">Uncharacterized protein</fullName>
    </submittedName>
</protein>
<dbReference type="EMBL" id="QXFV01001268">
    <property type="protein sequence ID" value="KAE9010247.1"/>
    <property type="molecule type" value="Genomic_DNA"/>
</dbReference>
<comment type="caution">
    <text evidence="2">The sequence shown here is derived from an EMBL/GenBank/DDBJ whole genome shotgun (WGS) entry which is preliminary data.</text>
</comment>
<accession>A0A6A3KX67</accession>
<feature type="compositionally biased region" description="Acidic residues" evidence="1">
    <location>
        <begin position="106"/>
        <end position="129"/>
    </location>
</feature>
<dbReference type="Proteomes" id="UP000434957">
    <property type="component" value="Unassembled WGS sequence"/>
</dbReference>
<keyword evidence="6" id="KW-1185">Reference proteome</keyword>
<dbReference type="Proteomes" id="UP000429607">
    <property type="component" value="Unassembled WGS sequence"/>
</dbReference>
<name>A0A6A3KX67_9STRA</name>
<evidence type="ECO:0000313" key="5">
    <source>
        <dbReference type="Proteomes" id="UP000429607"/>
    </source>
</evidence>
<dbReference type="EMBL" id="QXFT01002513">
    <property type="protein sequence ID" value="KAE9297124.1"/>
    <property type="molecule type" value="Genomic_DNA"/>
</dbReference>
<evidence type="ECO:0000313" key="7">
    <source>
        <dbReference type="Proteomes" id="UP000435112"/>
    </source>
</evidence>
<reference evidence="5 7" key="1">
    <citation type="submission" date="2018-09" db="EMBL/GenBank/DDBJ databases">
        <title>Genomic investigation of the strawberry pathogen Phytophthora fragariae indicates pathogenicity is determined by transcriptional variation in three key races.</title>
        <authorList>
            <person name="Adams T.M."/>
            <person name="Armitage A.D."/>
            <person name="Sobczyk M.K."/>
            <person name="Bates H.J."/>
            <person name="Dunwell J.M."/>
            <person name="Nellist C.F."/>
            <person name="Harrison R.J."/>
        </authorList>
    </citation>
    <scope>NUCLEOTIDE SEQUENCE [LARGE SCALE GENOMIC DNA]</scope>
    <source>
        <strain evidence="2 5">SCRP249</strain>
        <strain evidence="3 7">SCRP324</strain>
        <strain evidence="4 6">SCRP333</strain>
    </source>
</reference>